<feature type="domain" description="Succinylglutamate desuccinylase/Aspartoacylase catalytic" evidence="5">
    <location>
        <begin position="18"/>
        <end position="173"/>
    </location>
</feature>
<dbReference type="AlphaFoldDB" id="A0A2H0V0U0"/>
<dbReference type="SUPFAM" id="SSF53187">
    <property type="entry name" value="Zn-dependent exopeptidases"/>
    <property type="match status" value="1"/>
</dbReference>
<keyword evidence="3" id="KW-0378">Hydrolase</keyword>
<dbReference type="InterPro" id="IPR055438">
    <property type="entry name" value="AstE_AspA_cat"/>
</dbReference>
<dbReference type="PANTHER" id="PTHR15162:SF7">
    <property type="entry name" value="SUCCINYLGLUTAMATE DESUCCINYLASE"/>
    <property type="match status" value="1"/>
</dbReference>
<proteinExistence type="predicted"/>
<comment type="cofactor">
    <cofactor evidence="1">
        <name>Zn(2+)</name>
        <dbReference type="ChEBI" id="CHEBI:29105"/>
    </cofactor>
</comment>
<reference evidence="7" key="1">
    <citation type="submission" date="2017-09" db="EMBL/GenBank/DDBJ databases">
        <title>Depth-based differentiation of microbial function through sediment-hosted aquifers and enrichment of novel symbionts in the deep terrestrial subsurface.</title>
        <authorList>
            <person name="Probst A.J."/>
            <person name="Ladd B."/>
            <person name="Jarett J.K."/>
            <person name="Geller-Mcgrath D.E."/>
            <person name="Sieber C.M.K."/>
            <person name="Emerson J.B."/>
            <person name="Anantharaman K."/>
            <person name="Thomas B.C."/>
            <person name="Malmstrom R."/>
            <person name="Stieglmeier M."/>
            <person name="Klingl A."/>
            <person name="Woyke T."/>
            <person name="Ryan C.M."/>
            <person name="Banfield J.F."/>
        </authorList>
    </citation>
    <scope>NUCLEOTIDE SEQUENCE [LARGE SCALE GENOMIC DNA]</scope>
</reference>
<dbReference type="Gene3D" id="3.40.630.10">
    <property type="entry name" value="Zn peptidases"/>
    <property type="match status" value="1"/>
</dbReference>
<dbReference type="InterPro" id="IPR050178">
    <property type="entry name" value="AspA/AstE_fam"/>
</dbReference>
<dbReference type="GO" id="GO:0016788">
    <property type="term" value="F:hydrolase activity, acting on ester bonds"/>
    <property type="evidence" value="ECO:0007669"/>
    <property type="project" value="InterPro"/>
</dbReference>
<protein>
    <recommendedName>
        <fullName evidence="5">Succinylglutamate desuccinylase/Aspartoacylase catalytic domain-containing protein</fullName>
    </recommendedName>
</protein>
<organism evidence="6 7">
    <name type="scientific">Candidatus Falkowbacteria bacterium CG10_big_fil_rev_8_21_14_0_10_44_15</name>
    <dbReference type="NCBI Taxonomy" id="1974569"/>
    <lineage>
        <taxon>Bacteria</taxon>
        <taxon>Candidatus Falkowiibacteriota</taxon>
    </lineage>
</organism>
<evidence type="ECO:0000259" key="5">
    <source>
        <dbReference type="Pfam" id="PF24827"/>
    </source>
</evidence>
<evidence type="ECO:0000313" key="6">
    <source>
        <dbReference type="EMBL" id="PIR92711.1"/>
    </source>
</evidence>
<gene>
    <name evidence="6" type="ORF">COU01_00360</name>
</gene>
<evidence type="ECO:0000256" key="1">
    <source>
        <dbReference type="ARBA" id="ARBA00001947"/>
    </source>
</evidence>
<evidence type="ECO:0000256" key="4">
    <source>
        <dbReference type="ARBA" id="ARBA00022833"/>
    </source>
</evidence>
<accession>A0A2H0V0U0</accession>
<dbReference type="PANTHER" id="PTHR15162">
    <property type="entry name" value="ASPARTOACYLASE"/>
    <property type="match status" value="1"/>
</dbReference>
<dbReference type="GO" id="GO:0005829">
    <property type="term" value="C:cytosol"/>
    <property type="evidence" value="ECO:0007669"/>
    <property type="project" value="TreeGrafter"/>
</dbReference>
<dbReference type="EMBL" id="PFAT01000003">
    <property type="protein sequence ID" value="PIR92711.1"/>
    <property type="molecule type" value="Genomic_DNA"/>
</dbReference>
<dbReference type="Pfam" id="PF24827">
    <property type="entry name" value="AstE_AspA_cat"/>
    <property type="match status" value="1"/>
</dbReference>
<comment type="caution">
    <text evidence="6">The sequence shown here is derived from an EMBL/GenBank/DDBJ whole genome shotgun (WGS) entry which is preliminary data.</text>
</comment>
<dbReference type="Proteomes" id="UP000228510">
    <property type="component" value="Unassembled WGS sequence"/>
</dbReference>
<evidence type="ECO:0000256" key="3">
    <source>
        <dbReference type="ARBA" id="ARBA00022801"/>
    </source>
</evidence>
<evidence type="ECO:0000313" key="7">
    <source>
        <dbReference type="Proteomes" id="UP000228510"/>
    </source>
</evidence>
<keyword evidence="4" id="KW-0862">Zinc</keyword>
<keyword evidence="2" id="KW-0479">Metal-binding</keyword>
<evidence type="ECO:0000256" key="2">
    <source>
        <dbReference type="ARBA" id="ARBA00022723"/>
    </source>
</evidence>
<dbReference type="GO" id="GO:0046872">
    <property type="term" value="F:metal ion binding"/>
    <property type="evidence" value="ECO:0007669"/>
    <property type="project" value="UniProtKB-KW"/>
</dbReference>
<sequence>MKTMNDPTIITKRGDRSGTTLSVMCGVHGNEICGLWAVRKALAEIIVEAGTVHFIFANLAAIALDVRQTQMNMNRAFKPADELTESERNSYERHRAEAIMPFLAESEVLLDIHSSKSAESIPFIICEPNSFTVAQQLAFPIVSHGWDALHAGSTDYFVNQRGGQGICIECGHHYDSAAPERAYNTLVRFLGIMGAITITTSNVAATRTRLVRAHTIHRAAESFTCVKTFADFDPLCEGDLIGYDGDSEVHAPADCIIIFARNTDKADGEAFVLGSEETVG</sequence>
<name>A0A2H0V0U0_9BACT</name>